<evidence type="ECO:0000256" key="1">
    <source>
        <dbReference type="ARBA" id="ARBA00022516"/>
    </source>
</evidence>
<organism evidence="10 11">
    <name type="scientific">Paraclostridium benzoelyticum</name>
    <dbReference type="NCBI Taxonomy" id="1629550"/>
    <lineage>
        <taxon>Bacteria</taxon>
        <taxon>Bacillati</taxon>
        <taxon>Bacillota</taxon>
        <taxon>Clostridia</taxon>
        <taxon>Peptostreptococcales</taxon>
        <taxon>Peptostreptococcaceae</taxon>
        <taxon>Paraclostridium</taxon>
    </lineage>
</organism>
<proteinExistence type="inferred from homology"/>
<name>A0A0M3DHV5_9FIRM</name>
<dbReference type="InterPro" id="IPR037143">
    <property type="entry name" value="4-PPantetheinyl_Trfase_dom_sf"/>
</dbReference>
<dbReference type="OrthoDB" id="517356at2"/>
<dbReference type="GO" id="GO:0005737">
    <property type="term" value="C:cytoplasm"/>
    <property type="evidence" value="ECO:0007669"/>
    <property type="project" value="UniProtKB-SubCell"/>
</dbReference>
<dbReference type="GO" id="GO:0006633">
    <property type="term" value="P:fatty acid biosynthetic process"/>
    <property type="evidence" value="ECO:0007669"/>
    <property type="project" value="UniProtKB-UniRule"/>
</dbReference>
<comment type="caution">
    <text evidence="10">The sequence shown here is derived from an EMBL/GenBank/DDBJ whole genome shotgun (WGS) entry which is preliminary data.</text>
</comment>
<evidence type="ECO:0000313" key="11">
    <source>
        <dbReference type="Proteomes" id="UP000034407"/>
    </source>
</evidence>
<evidence type="ECO:0000256" key="4">
    <source>
        <dbReference type="ARBA" id="ARBA00022832"/>
    </source>
</evidence>
<dbReference type="NCBIfam" id="TIGR00556">
    <property type="entry name" value="pantethn_trn"/>
    <property type="match status" value="1"/>
</dbReference>
<dbReference type="EMBL" id="LBBT01000138">
    <property type="protein sequence ID" value="KKY01913.1"/>
    <property type="molecule type" value="Genomic_DNA"/>
</dbReference>
<dbReference type="RefSeq" id="WP_046822502.1">
    <property type="nucleotide sequence ID" value="NZ_JBCLWQ010000002.1"/>
</dbReference>
<keyword evidence="5 8" id="KW-0460">Magnesium</keyword>
<feature type="binding site" evidence="8">
    <location>
        <position position="57"/>
    </location>
    <ligand>
        <name>Mg(2+)</name>
        <dbReference type="ChEBI" id="CHEBI:18420"/>
    </ligand>
</feature>
<keyword evidence="4 8" id="KW-0276">Fatty acid metabolism</keyword>
<keyword evidence="7 8" id="KW-0275">Fatty acid biosynthesis</keyword>
<feature type="domain" description="4'-phosphopantetheinyl transferase" evidence="9">
    <location>
        <begin position="5"/>
        <end position="118"/>
    </location>
</feature>
<evidence type="ECO:0000256" key="7">
    <source>
        <dbReference type="ARBA" id="ARBA00023160"/>
    </source>
</evidence>
<comment type="catalytic activity">
    <reaction evidence="8">
        <text>apo-[ACP] + CoA = holo-[ACP] + adenosine 3',5'-bisphosphate + H(+)</text>
        <dbReference type="Rhea" id="RHEA:12068"/>
        <dbReference type="Rhea" id="RHEA-COMP:9685"/>
        <dbReference type="Rhea" id="RHEA-COMP:9690"/>
        <dbReference type="ChEBI" id="CHEBI:15378"/>
        <dbReference type="ChEBI" id="CHEBI:29999"/>
        <dbReference type="ChEBI" id="CHEBI:57287"/>
        <dbReference type="ChEBI" id="CHEBI:58343"/>
        <dbReference type="ChEBI" id="CHEBI:64479"/>
        <dbReference type="EC" id="2.7.8.7"/>
    </reaction>
</comment>
<dbReference type="Gene3D" id="3.90.470.20">
    <property type="entry name" value="4'-phosphopantetheinyl transferase domain"/>
    <property type="match status" value="1"/>
</dbReference>
<dbReference type="InterPro" id="IPR002582">
    <property type="entry name" value="ACPS"/>
</dbReference>
<evidence type="ECO:0000256" key="6">
    <source>
        <dbReference type="ARBA" id="ARBA00023098"/>
    </source>
</evidence>
<dbReference type="Proteomes" id="UP000034407">
    <property type="component" value="Unassembled WGS sequence"/>
</dbReference>
<gene>
    <name evidence="8" type="primary">acpS</name>
    <name evidence="10" type="ORF">VN21_06145</name>
</gene>
<dbReference type="Pfam" id="PF01648">
    <property type="entry name" value="ACPS"/>
    <property type="match status" value="1"/>
</dbReference>
<dbReference type="HAMAP" id="MF_00101">
    <property type="entry name" value="AcpS"/>
    <property type="match status" value="1"/>
</dbReference>
<keyword evidence="1 8" id="KW-0444">Lipid biosynthesis</keyword>
<keyword evidence="11" id="KW-1185">Reference proteome</keyword>
<keyword evidence="3 8" id="KW-0479">Metal-binding</keyword>
<evidence type="ECO:0000259" key="9">
    <source>
        <dbReference type="Pfam" id="PF01648"/>
    </source>
</evidence>
<dbReference type="AlphaFoldDB" id="A0A0M3DHV5"/>
<dbReference type="PATRIC" id="fig|1629550.3.peg.678"/>
<comment type="subcellular location">
    <subcellularLocation>
        <location evidence="8">Cytoplasm</location>
    </subcellularLocation>
</comment>
<keyword evidence="6 8" id="KW-0443">Lipid metabolism</keyword>
<dbReference type="NCBIfam" id="TIGR00516">
    <property type="entry name" value="acpS"/>
    <property type="match status" value="1"/>
</dbReference>
<accession>A0A0M3DHV5</accession>
<keyword evidence="2 8" id="KW-0808">Transferase</keyword>
<comment type="similarity">
    <text evidence="8">Belongs to the P-Pant transferase superfamily. AcpS family.</text>
</comment>
<reference evidence="10 11" key="1">
    <citation type="submission" date="2015-04" db="EMBL/GenBank/DDBJ databases">
        <title>Microcin producing Clostridium sp. JC272T.</title>
        <authorList>
            <person name="Jyothsna T."/>
            <person name="Sasikala C."/>
            <person name="Ramana C."/>
        </authorList>
    </citation>
    <scope>NUCLEOTIDE SEQUENCE [LARGE SCALE GENOMIC DNA]</scope>
    <source>
        <strain evidence="10 11">JC272</strain>
    </source>
</reference>
<dbReference type="SUPFAM" id="SSF56214">
    <property type="entry name" value="4'-phosphopantetheinyl transferase"/>
    <property type="match status" value="1"/>
</dbReference>
<evidence type="ECO:0000256" key="8">
    <source>
        <dbReference type="HAMAP-Rule" id="MF_00101"/>
    </source>
</evidence>
<comment type="function">
    <text evidence="8">Transfers the 4'-phosphopantetheine moiety from coenzyme A to a Ser of acyl-carrier-protein.</text>
</comment>
<evidence type="ECO:0000256" key="5">
    <source>
        <dbReference type="ARBA" id="ARBA00022842"/>
    </source>
</evidence>
<protein>
    <recommendedName>
        <fullName evidence="8">Holo-[acyl-carrier-protein] synthase</fullName>
        <shortName evidence="8">Holo-ACP synthase</shortName>
        <ecNumber evidence="8">2.7.8.7</ecNumber>
    </recommendedName>
    <alternativeName>
        <fullName evidence="8">4'-phosphopantetheinyl transferase AcpS</fullName>
    </alternativeName>
</protein>
<evidence type="ECO:0000256" key="3">
    <source>
        <dbReference type="ARBA" id="ARBA00022723"/>
    </source>
</evidence>
<evidence type="ECO:0000256" key="2">
    <source>
        <dbReference type="ARBA" id="ARBA00022679"/>
    </source>
</evidence>
<dbReference type="InterPro" id="IPR004568">
    <property type="entry name" value="Ppantetheine-prot_Trfase_dom"/>
</dbReference>
<keyword evidence="8" id="KW-0963">Cytoplasm</keyword>
<dbReference type="GO" id="GO:0008897">
    <property type="term" value="F:holo-[acyl-carrier-protein] synthase activity"/>
    <property type="evidence" value="ECO:0007669"/>
    <property type="project" value="UniProtKB-UniRule"/>
</dbReference>
<dbReference type="InterPro" id="IPR008278">
    <property type="entry name" value="4-PPantetheinyl_Trfase_dom"/>
</dbReference>
<comment type="cofactor">
    <cofactor evidence="8">
        <name>Mg(2+)</name>
        <dbReference type="ChEBI" id="CHEBI:18420"/>
    </cofactor>
</comment>
<dbReference type="GO" id="GO:0000287">
    <property type="term" value="F:magnesium ion binding"/>
    <property type="evidence" value="ECO:0007669"/>
    <property type="project" value="UniProtKB-UniRule"/>
</dbReference>
<evidence type="ECO:0000313" key="10">
    <source>
        <dbReference type="EMBL" id="KKY01913.1"/>
    </source>
</evidence>
<sequence length="126" mass="14511">MNILGIGIDIVEIERIENILKNKKRFLNKIFTEEEIKYFESKKFRSETIAGNFSAKEAISKAFGTGIKNFNFDDIEVLRDKNGKPIVKTYNNLRQMCIDYNVLEIQVSISHSENYAVANAMVIVKE</sequence>
<dbReference type="EC" id="2.7.8.7" evidence="8"/>
<feature type="binding site" evidence="8">
    <location>
        <position position="9"/>
    </location>
    <ligand>
        <name>Mg(2+)</name>
        <dbReference type="ChEBI" id="CHEBI:18420"/>
    </ligand>
</feature>